<dbReference type="Gene3D" id="3.40.50.2300">
    <property type="match status" value="3"/>
</dbReference>
<comment type="caution">
    <text evidence="8">The sequence shown here is derived from an EMBL/GenBank/DDBJ whole genome shotgun (WGS) entry which is preliminary data.</text>
</comment>
<feature type="transmembrane region" description="Helical" evidence="6">
    <location>
        <begin position="1078"/>
        <end position="1099"/>
    </location>
</feature>
<dbReference type="EMBL" id="CAJZBQ010000033">
    <property type="protein sequence ID" value="CAG9322980.1"/>
    <property type="molecule type" value="Genomic_DNA"/>
</dbReference>
<keyword evidence="3 6" id="KW-1133">Transmembrane helix</keyword>
<evidence type="ECO:0000313" key="8">
    <source>
        <dbReference type="EMBL" id="CAG9322980.1"/>
    </source>
</evidence>
<keyword evidence="4 6" id="KW-0472">Membrane</keyword>
<dbReference type="InterPro" id="IPR050726">
    <property type="entry name" value="mGluR"/>
</dbReference>
<dbReference type="InterPro" id="IPR001828">
    <property type="entry name" value="ANF_lig-bd_rcpt"/>
</dbReference>
<dbReference type="Proteomes" id="UP001162131">
    <property type="component" value="Unassembled WGS sequence"/>
</dbReference>
<accession>A0AAU9JFV5</accession>
<feature type="transmembrane region" description="Helical" evidence="6">
    <location>
        <begin position="867"/>
        <end position="887"/>
    </location>
</feature>
<feature type="transmembrane region" description="Helical" evidence="6">
    <location>
        <begin position="1020"/>
        <end position="1039"/>
    </location>
</feature>
<gene>
    <name evidence="8" type="ORF">BSTOLATCC_MIC32885</name>
</gene>
<organism evidence="8 9">
    <name type="scientific">Blepharisma stoltei</name>
    <dbReference type="NCBI Taxonomy" id="1481888"/>
    <lineage>
        <taxon>Eukaryota</taxon>
        <taxon>Sar</taxon>
        <taxon>Alveolata</taxon>
        <taxon>Ciliophora</taxon>
        <taxon>Postciliodesmatophora</taxon>
        <taxon>Heterotrichea</taxon>
        <taxon>Heterotrichida</taxon>
        <taxon>Blepharismidae</taxon>
        <taxon>Blepharisma</taxon>
    </lineage>
</organism>
<name>A0AAU9JFV5_9CILI</name>
<evidence type="ECO:0000313" key="9">
    <source>
        <dbReference type="Proteomes" id="UP001162131"/>
    </source>
</evidence>
<sequence length="1210" mass="139212">MKRLSCYLITICIRALIAASLPIFLYFSSYTPAKIKSSVGAFIDTYEPNTQKEISRIFLNENFQPRQSNFGDDIIIIIDETYNLKLSYKIQKYALNAQIPIFYTKNSSAIADNSPFTYIAHSPLSLINDAYDKLMHHFGIQKLAIVWVYTEENEFLVRFFDNDPHFEVNSIVISDNLNQDLINHIISRELKPSGIANIIVLADSENCKNIQKSLIDYNMVKSGYLIILGHSCLNNAIIDGSISILPNIDIYSSTEEESYVNNLILLLDSLENKYGNQTFTKLQFWHSFQEFKKSFVWDFTIINRKNSNFYNVGKISNGKIEIIGNIQYPGGAEDLPVSSRINILISGNVGTFNPPGYLESAVNKLYHEGTHFAVQKINTSKEILQNFYLKLNDQINCGASVWINDFANNCYLEKRSEMGVAYLASYLSSISIATLNLFKETNFSIPMVSGANSAHSLSNSTIFPAFTRISTSSDYMGKTWVIYMKVMGWTSCVLLYADDAYDVSVYQNFLQTSESQGITILNKEEFRKIPFMYNTSQLENYRKNFQEAIDQNCNIFFLFCADPSFLYVFNSLYDMGIRKGDALFLINGLTGSDLLYATPGVNTAKTAQLLNGILYLFIPEWIGTLGNKLKIEFDQLYPLHGNRIRCVHYDAVWAIAEAVQMLINSGKNYEDYHAMNSAIKNVRFRGCSGSVMIENGSNDRRLNIYSLYNSYYDNSTNKWIANEVGHFSPYSGTFFQLTNPIVWPGNSAPSTFKHYDCPYKNKKVHISIKSKLISMSICLCTVIFCILFVFFIIKVKFSYELEKISEQKYFTDPDNWMMAIIFIESLQFQGIGPSFEAFNALYYDICSVMSYNLEFFSGFKDETFWRFFYGTIFFGLFWFALQLIIVIKIEKIGLYWIYETAVKIEEIIGALMAGIFFQPILSMLLKITQCDYGSGEDLTDAFFNYDCHFSCWDSHYFSIMIPTVLIAFIYIAFSLKIRPLWQENQFDLNIKEDPACMMIKGLVQTILIAIYETLHKTNKIIHCSIFLFIMIFYLIFIAFRKCFNYDRANLFQICLTVCVIWNSILSLAYIIINTGHSYIWLIVQFLGIFTVIMCSVWAMRRLPPSILIKKEGKSILKLFRFSLMGSNFWSQSSRSMNLDQRFVNLYLNEENSNRMHSIAPMNIVDSPKMPYISDNKGEESPEKQAWSIFPIFSMPSETNKALNCSKEFWK</sequence>
<feature type="transmembrane region" description="Helical" evidence="6">
    <location>
        <begin position="7"/>
        <end position="27"/>
    </location>
</feature>
<evidence type="ECO:0000256" key="5">
    <source>
        <dbReference type="ARBA" id="ARBA00023180"/>
    </source>
</evidence>
<feature type="transmembrane region" description="Helical" evidence="6">
    <location>
        <begin position="772"/>
        <end position="793"/>
    </location>
</feature>
<evidence type="ECO:0000256" key="2">
    <source>
        <dbReference type="ARBA" id="ARBA00022692"/>
    </source>
</evidence>
<protein>
    <recommendedName>
        <fullName evidence="7">Receptor ligand binding region domain-containing protein</fullName>
    </recommendedName>
</protein>
<evidence type="ECO:0000256" key="6">
    <source>
        <dbReference type="SAM" id="Phobius"/>
    </source>
</evidence>
<evidence type="ECO:0000259" key="7">
    <source>
        <dbReference type="Pfam" id="PF01094"/>
    </source>
</evidence>
<dbReference type="SUPFAM" id="SSF53822">
    <property type="entry name" value="Periplasmic binding protein-like I"/>
    <property type="match status" value="2"/>
</dbReference>
<evidence type="ECO:0000256" key="4">
    <source>
        <dbReference type="ARBA" id="ARBA00023136"/>
    </source>
</evidence>
<dbReference type="GO" id="GO:0016020">
    <property type="term" value="C:membrane"/>
    <property type="evidence" value="ECO:0007669"/>
    <property type="project" value="UniProtKB-SubCell"/>
</dbReference>
<keyword evidence="5" id="KW-0325">Glycoprotein</keyword>
<comment type="subcellular location">
    <subcellularLocation>
        <location evidence="1">Membrane</location>
    </subcellularLocation>
</comment>
<dbReference type="InterPro" id="IPR028082">
    <property type="entry name" value="Peripla_BP_I"/>
</dbReference>
<keyword evidence="2 6" id="KW-0812">Transmembrane</keyword>
<evidence type="ECO:0000256" key="3">
    <source>
        <dbReference type="ARBA" id="ARBA00022989"/>
    </source>
</evidence>
<dbReference type="PANTHER" id="PTHR24060">
    <property type="entry name" value="METABOTROPIC GLUTAMATE RECEPTOR"/>
    <property type="match status" value="1"/>
</dbReference>
<dbReference type="AlphaFoldDB" id="A0AAU9JFV5"/>
<proteinExistence type="predicted"/>
<feature type="transmembrane region" description="Helical" evidence="6">
    <location>
        <begin position="955"/>
        <end position="975"/>
    </location>
</feature>
<evidence type="ECO:0000256" key="1">
    <source>
        <dbReference type="ARBA" id="ARBA00004370"/>
    </source>
</evidence>
<keyword evidence="9" id="KW-1185">Reference proteome</keyword>
<feature type="domain" description="Receptor ligand binding region" evidence="7">
    <location>
        <begin position="371"/>
        <end position="707"/>
    </location>
</feature>
<reference evidence="8" key="1">
    <citation type="submission" date="2021-09" db="EMBL/GenBank/DDBJ databases">
        <authorList>
            <consortium name="AG Swart"/>
            <person name="Singh M."/>
            <person name="Singh A."/>
            <person name="Seah K."/>
            <person name="Emmerich C."/>
        </authorList>
    </citation>
    <scope>NUCLEOTIDE SEQUENCE</scope>
    <source>
        <strain evidence="8">ATCC30299</strain>
    </source>
</reference>
<dbReference type="Pfam" id="PF01094">
    <property type="entry name" value="ANF_receptor"/>
    <property type="match status" value="1"/>
</dbReference>
<feature type="transmembrane region" description="Helical" evidence="6">
    <location>
        <begin position="1051"/>
        <end position="1072"/>
    </location>
</feature>